<evidence type="ECO:0000313" key="1">
    <source>
        <dbReference type="EMBL" id="GEL47148.1"/>
    </source>
</evidence>
<dbReference type="PANTHER" id="PTHR32432:SF3">
    <property type="entry name" value="ETHANOLAMINE UTILIZATION PROTEIN EUTJ"/>
    <property type="match status" value="1"/>
</dbReference>
<reference evidence="2 4" key="2">
    <citation type="submission" date="2020-08" db="EMBL/GenBank/DDBJ databases">
        <title>Sequencing the genomes of 1000 actinobacteria strains.</title>
        <authorList>
            <person name="Klenk H.-P."/>
        </authorList>
    </citation>
    <scope>NUCLEOTIDE SEQUENCE [LARGE SCALE GENOMIC DNA]</scope>
    <source>
        <strain evidence="2 4">DSM 9581</strain>
    </source>
</reference>
<evidence type="ECO:0000313" key="2">
    <source>
        <dbReference type="EMBL" id="MBB5474594.1"/>
    </source>
</evidence>
<dbReference type="EMBL" id="JACHDN010000001">
    <property type="protein sequence ID" value="MBB5474594.1"/>
    <property type="molecule type" value="Genomic_DNA"/>
</dbReference>
<dbReference type="InterPro" id="IPR043129">
    <property type="entry name" value="ATPase_NBD"/>
</dbReference>
<sequence>MPSTVGLDIGTTGVRAVETSRTGRSHTVRRAHAVPLTPGVVQDGVVNDQPALRAALRELWRKGGFHGRRAALVIGSYPAVSVRSANVVYLPSRKDMDVVVAAAADKVMPHDGSRLYLSHHLAAVEHRVNEKGEPAPVATVAIAGADRVALDSVLEAVWAAGIVPTSVDVTSFALSRFISASSSGPHAADVVIHLGATTVTMTGIVDRQFAYEYAMNQLAGAMLTQEIAFSMGIDGEEAERLKLAGPPQADDPLRDRDLDVSIPLAGWTQALVDEIRGAVEGLRRHVGVPLGRVWLSGGESALPGLAVRLAVELGLRGKVAVLDGRAWVRSPEKLRAATEATQQDLTVALAASVR</sequence>
<evidence type="ECO:0000313" key="3">
    <source>
        <dbReference type="Proteomes" id="UP000321723"/>
    </source>
</evidence>
<dbReference type="Proteomes" id="UP000564629">
    <property type="component" value="Unassembled WGS sequence"/>
</dbReference>
<dbReference type="InterPro" id="IPR005883">
    <property type="entry name" value="PilM"/>
</dbReference>
<accession>A0A511FH26</accession>
<name>A0A511FH26_9CELL</name>
<proteinExistence type="predicted"/>
<dbReference type="RefSeq" id="WP_146838000.1">
    <property type="nucleotide sequence ID" value="NZ_BJVQ01000031.1"/>
</dbReference>
<dbReference type="OrthoDB" id="1926201at2"/>
<dbReference type="Proteomes" id="UP000321723">
    <property type="component" value="Unassembled WGS sequence"/>
</dbReference>
<dbReference type="AlphaFoldDB" id="A0A511FH26"/>
<evidence type="ECO:0000313" key="4">
    <source>
        <dbReference type="Proteomes" id="UP000564629"/>
    </source>
</evidence>
<dbReference type="Gene3D" id="3.30.1490.300">
    <property type="match status" value="1"/>
</dbReference>
<reference evidence="1 3" key="1">
    <citation type="submission" date="2019-07" db="EMBL/GenBank/DDBJ databases">
        <title>Whole genome shotgun sequence of Cellulomonas hominis NBRC 16055.</title>
        <authorList>
            <person name="Hosoyama A."/>
            <person name="Uohara A."/>
            <person name="Ohji S."/>
            <person name="Ichikawa N."/>
        </authorList>
    </citation>
    <scope>NUCLEOTIDE SEQUENCE [LARGE SCALE GENOMIC DNA]</scope>
    <source>
        <strain evidence="1 3">NBRC 16055</strain>
    </source>
</reference>
<dbReference type="InterPro" id="IPR050696">
    <property type="entry name" value="FtsA/MreB"/>
</dbReference>
<organism evidence="1 3">
    <name type="scientific">Cellulomonas hominis</name>
    <dbReference type="NCBI Taxonomy" id="156981"/>
    <lineage>
        <taxon>Bacteria</taxon>
        <taxon>Bacillati</taxon>
        <taxon>Actinomycetota</taxon>
        <taxon>Actinomycetes</taxon>
        <taxon>Micrococcales</taxon>
        <taxon>Cellulomonadaceae</taxon>
        <taxon>Cellulomonas</taxon>
    </lineage>
</organism>
<dbReference type="SUPFAM" id="SSF53067">
    <property type="entry name" value="Actin-like ATPase domain"/>
    <property type="match status" value="1"/>
</dbReference>
<dbReference type="PANTHER" id="PTHR32432">
    <property type="entry name" value="CELL DIVISION PROTEIN FTSA-RELATED"/>
    <property type="match status" value="1"/>
</dbReference>
<protein>
    <submittedName>
        <fullName evidence="2">Type IV pilus assembly protein PilM</fullName>
    </submittedName>
</protein>
<comment type="caution">
    <text evidence="1">The sequence shown here is derived from an EMBL/GenBank/DDBJ whole genome shotgun (WGS) entry which is preliminary data.</text>
</comment>
<dbReference type="Gene3D" id="3.30.420.40">
    <property type="match status" value="2"/>
</dbReference>
<dbReference type="EMBL" id="BJVQ01000031">
    <property type="protein sequence ID" value="GEL47148.1"/>
    <property type="molecule type" value="Genomic_DNA"/>
</dbReference>
<dbReference type="Pfam" id="PF11104">
    <property type="entry name" value="PilM_2"/>
    <property type="match status" value="1"/>
</dbReference>
<gene>
    <name evidence="1" type="ORF">CHO01_22640</name>
    <name evidence="2" type="ORF">HNR08_003330</name>
</gene>
<keyword evidence="3" id="KW-1185">Reference proteome</keyword>